<dbReference type="Pfam" id="PF00112">
    <property type="entry name" value="Peptidase_C1"/>
    <property type="match status" value="1"/>
</dbReference>
<feature type="chain" id="PRO_5018552925" description="Peptidase C1A papain C-terminal domain-containing protein" evidence="4">
    <location>
        <begin position="20"/>
        <end position="365"/>
    </location>
</feature>
<dbReference type="STRING" id="695850.A0A067CIC7"/>
<dbReference type="KEGG" id="spar:SPRG_06046"/>
<keyword evidence="2" id="KW-0865">Zymogen</keyword>
<dbReference type="Proteomes" id="UP000030745">
    <property type="component" value="Unassembled WGS sequence"/>
</dbReference>
<comment type="similarity">
    <text evidence="1">Belongs to the peptidase C1 family.</text>
</comment>
<dbReference type="SMART" id="SM00645">
    <property type="entry name" value="Pept_C1"/>
    <property type="match status" value="1"/>
</dbReference>
<evidence type="ECO:0000259" key="5">
    <source>
        <dbReference type="SMART" id="SM00645"/>
    </source>
</evidence>
<name>A0A067CIC7_SAPPC</name>
<organism evidence="6 7">
    <name type="scientific">Saprolegnia parasitica (strain CBS 223.65)</name>
    <dbReference type="NCBI Taxonomy" id="695850"/>
    <lineage>
        <taxon>Eukaryota</taxon>
        <taxon>Sar</taxon>
        <taxon>Stramenopiles</taxon>
        <taxon>Oomycota</taxon>
        <taxon>Saprolegniomycetes</taxon>
        <taxon>Saprolegniales</taxon>
        <taxon>Saprolegniaceae</taxon>
        <taxon>Saprolegnia</taxon>
    </lineage>
</organism>
<sequence length="365" mass="39293">MRFLCLVALLLSVPLGALTLSADERDELSRDLARWQTKFGNDDHVRTAMVLVRGTLTTDDLLWRLKAAKDKFPALQAANPYFASSPMPVPPQTALPAAATLNRSAVGGTVVDTVDWTTQSTCVTPVKWMGKCRSDWAIAAAAAVSSAHCLATGEFIDLSVQQVLSCTYSSGLDSCWGPGTPFDGMQWLLERSSALCTEKANPYTSGHSGVTPKCSDNTKCTRSISLYVGEIEQARGETALEEQLRTQPTHFNNNYAWQLYTGGRLDQAVLVVGFGTEDVGSALPPVGFFKVRSAWGTDWGEHGDVRLARGPGTGDFGTCDIATHLAYPLRLPFRTKASDVASTTAPHRPTPPASSRMSTASDDET</sequence>
<dbReference type="GO" id="GO:0008234">
    <property type="term" value="F:cysteine-type peptidase activity"/>
    <property type="evidence" value="ECO:0007669"/>
    <property type="project" value="InterPro"/>
</dbReference>
<gene>
    <name evidence="6" type="ORF">SPRG_06046</name>
</gene>
<dbReference type="InterPro" id="IPR038765">
    <property type="entry name" value="Papain-like_cys_pep_sf"/>
</dbReference>
<dbReference type="PANTHER" id="PTHR12411">
    <property type="entry name" value="CYSTEINE PROTEASE FAMILY C1-RELATED"/>
    <property type="match status" value="1"/>
</dbReference>
<dbReference type="InterPro" id="IPR013128">
    <property type="entry name" value="Peptidase_C1A"/>
</dbReference>
<accession>A0A067CIC7</accession>
<feature type="domain" description="Peptidase C1A papain C-terminal" evidence="5">
    <location>
        <begin position="110"/>
        <end position="329"/>
    </location>
</feature>
<evidence type="ECO:0000256" key="3">
    <source>
        <dbReference type="SAM" id="MobiDB-lite"/>
    </source>
</evidence>
<evidence type="ECO:0000313" key="6">
    <source>
        <dbReference type="EMBL" id="KDO28945.1"/>
    </source>
</evidence>
<feature type="signal peptide" evidence="4">
    <location>
        <begin position="1"/>
        <end position="19"/>
    </location>
</feature>
<dbReference type="EMBL" id="KK583208">
    <property type="protein sequence ID" value="KDO28945.1"/>
    <property type="molecule type" value="Genomic_DNA"/>
</dbReference>
<dbReference type="VEuPathDB" id="FungiDB:SPRG_06046"/>
<dbReference type="Gene3D" id="3.90.70.10">
    <property type="entry name" value="Cysteine proteinases"/>
    <property type="match status" value="1"/>
</dbReference>
<proteinExistence type="inferred from homology"/>
<feature type="compositionally biased region" description="Polar residues" evidence="3">
    <location>
        <begin position="353"/>
        <end position="365"/>
    </location>
</feature>
<dbReference type="GeneID" id="24128411"/>
<dbReference type="GO" id="GO:0006508">
    <property type="term" value="P:proteolysis"/>
    <property type="evidence" value="ECO:0007669"/>
    <property type="project" value="InterPro"/>
</dbReference>
<evidence type="ECO:0000256" key="4">
    <source>
        <dbReference type="SAM" id="SignalP"/>
    </source>
</evidence>
<reference evidence="6 7" key="1">
    <citation type="journal article" date="2013" name="PLoS Genet.">
        <title>Distinctive expansion of potential virulence genes in the genome of the oomycete fish pathogen Saprolegnia parasitica.</title>
        <authorList>
            <person name="Jiang R.H."/>
            <person name="de Bruijn I."/>
            <person name="Haas B.J."/>
            <person name="Belmonte R."/>
            <person name="Lobach L."/>
            <person name="Christie J."/>
            <person name="van den Ackerveken G."/>
            <person name="Bottin A."/>
            <person name="Bulone V."/>
            <person name="Diaz-Moreno S.M."/>
            <person name="Dumas B."/>
            <person name="Fan L."/>
            <person name="Gaulin E."/>
            <person name="Govers F."/>
            <person name="Grenville-Briggs L.J."/>
            <person name="Horner N.R."/>
            <person name="Levin J.Z."/>
            <person name="Mammella M."/>
            <person name="Meijer H.J."/>
            <person name="Morris P."/>
            <person name="Nusbaum C."/>
            <person name="Oome S."/>
            <person name="Phillips A.J."/>
            <person name="van Rooyen D."/>
            <person name="Rzeszutek E."/>
            <person name="Saraiva M."/>
            <person name="Secombes C.J."/>
            <person name="Seidl M.F."/>
            <person name="Snel B."/>
            <person name="Stassen J.H."/>
            <person name="Sykes S."/>
            <person name="Tripathy S."/>
            <person name="van den Berg H."/>
            <person name="Vega-Arreguin J.C."/>
            <person name="Wawra S."/>
            <person name="Young S.K."/>
            <person name="Zeng Q."/>
            <person name="Dieguez-Uribeondo J."/>
            <person name="Russ C."/>
            <person name="Tyler B.M."/>
            <person name="van West P."/>
        </authorList>
    </citation>
    <scope>NUCLEOTIDE SEQUENCE [LARGE SCALE GENOMIC DNA]</scope>
    <source>
        <strain evidence="6 7">CBS 223.65</strain>
    </source>
</reference>
<protein>
    <recommendedName>
        <fullName evidence="5">Peptidase C1A papain C-terminal domain-containing protein</fullName>
    </recommendedName>
</protein>
<dbReference type="RefSeq" id="XP_012200161.1">
    <property type="nucleotide sequence ID" value="XM_012344771.1"/>
</dbReference>
<evidence type="ECO:0000256" key="2">
    <source>
        <dbReference type="ARBA" id="ARBA00023145"/>
    </source>
</evidence>
<feature type="region of interest" description="Disordered" evidence="3">
    <location>
        <begin position="338"/>
        <end position="365"/>
    </location>
</feature>
<dbReference type="InterPro" id="IPR000668">
    <property type="entry name" value="Peptidase_C1A_C"/>
</dbReference>
<keyword evidence="4" id="KW-0732">Signal</keyword>
<dbReference type="AlphaFoldDB" id="A0A067CIC7"/>
<keyword evidence="7" id="KW-1185">Reference proteome</keyword>
<evidence type="ECO:0000313" key="7">
    <source>
        <dbReference type="Proteomes" id="UP000030745"/>
    </source>
</evidence>
<dbReference type="SUPFAM" id="SSF54001">
    <property type="entry name" value="Cysteine proteinases"/>
    <property type="match status" value="1"/>
</dbReference>
<evidence type="ECO:0000256" key="1">
    <source>
        <dbReference type="ARBA" id="ARBA00008455"/>
    </source>
</evidence>